<name>A0A0C3JI46_PISTI</name>
<reference evidence="2" key="2">
    <citation type="submission" date="2015-01" db="EMBL/GenBank/DDBJ databases">
        <title>Evolutionary Origins and Diversification of the Mycorrhizal Mutualists.</title>
        <authorList>
            <consortium name="DOE Joint Genome Institute"/>
            <consortium name="Mycorrhizal Genomics Consortium"/>
            <person name="Kohler A."/>
            <person name="Kuo A."/>
            <person name="Nagy L.G."/>
            <person name="Floudas D."/>
            <person name="Copeland A."/>
            <person name="Barry K.W."/>
            <person name="Cichocki N."/>
            <person name="Veneault-Fourrey C."/>
            <person name="LaButti K."/>
            <person name="Lindquist E.A."/>
            <person name="Lipzen A."/>
            <person name="Lundell T."/>
            <person name="Morin E."/>
            <person name="Murat C."/>
            <person name="Riley R."/>
            <person name="Ohm R."/>
            <person name="Sun H."/>
            <person name="Tunlid A."/>
            <person name="Henrissat B."/>
            <person name="Grigoriev I.V."/>
            <person name="Hibbett D.S."/>
            <person name="Martin F."/>
        </authorList>
    </citation>
    <scope>NUCLEOTIDE SEQUENCE [LARGE SCALE GENOMIC DNA]</scope>
    <source>
        <strain evidence="2">Marx 270</strain>
    </source>
</reference>
<dbReference type="AlphaFoldDB" id="A0A0C3JI46"/>
<gene>
    <name evidence="1" type="ORF">M404DRAFT_325174</name>
</gene>
<dbReference type="EMBL" id="KN831956">
    <property type="protein sequence ID" value="KIO08748.1"/>
    <property type="molecule type" value="Genomic_DNA"/>
</dbReference>
<keyword evidence="2" id="KW-1185">Reference proteome</keyword>
<reference evidence="1 2" key="1">
    <citation type="submission" date="2014-04" db="EMBL/GenBank/DDBJ databases">
        <authorList>
            <consortium name="DOE Joint Genome Institute"/>
            <person name="Kuo A."/>
            <person name="Kohler A."/>
            <person name="Costa M.D."/>
            <person name="Nagy L.G."/>
            <person name="Floudas D."/>
            <person name="Copeland A."/>
            <person name="Barry K.W."/>
            <person name="Cichocki N."/>
            <person name="Veneault-Fourrey C."/>
            <person name="LaButti K."/>
            <person name="Lindquist E.A."/>
            <person name="Lipzen A."/>
            <person name="Lundell T."/>
            <person name="Morin E."/>
            <person name="Murat C."/>
            <person name="Sun H."/>
            <person name="Tunlid A."/>
            <person name="Henrissat B."/>
            <person name="Grigoriev I.V."/>
            <person name="Hibbett D.S."/>
            <person name="Martin F."/>
            <person name="Nordberg H.P."/>
            <person name="Cantor M.N."/>
            <person name="Hua S.X."/>
        </authorList>
    </citation>
    <scope>NUCLEOTIDE SEQUENCE [LARGE SCALE GENOMIC DNA]</scope>
    <source>
        <strain evidence="1 2">Marx 270</strain>
    </source>
</reference>
<dbReference type="InParanoid" id="A0A0C3JI46"/>
<evidence type="ECO:0000313" key="1">
    <source>
        <dbReference type="EMBL" id="KIO08748.1"/>
    </source>
</evidence>
<proteinExistence type="predicted"/>
<dbReference type="Proteomes" id="UP000054217">
    <property type="component" value="Unassembled WGS sequence"/>
</dbReference>
<organism evidence="1 2">
    <name type="scientific">Pisolithus tinctorius Marx 270</name>
    <dbReference type="NCBI Taxonomy" id="870435"/>
    <lineage>
        <taxon>Eukaryota</taxon>
        <taxon>Fungi</taxon>
        <taxon>Dikarya</taxon>
        <taxon>Basidiomycota</taxon>
        <taxon>Agaricomycotina</taxon>
        <taxon>Agaricomycetes</taxon>
        <taxon>Agaricomycetidae</taxon>
        <taxon>Boletales</taxon>
        <taxon>Sclerodermatineae</taxon>
        <taxon>Pisolithaceae</taxon>
        <taxon>Pisolithus</taxon>
    </lineage>
</organism>
<dbReference type="OrthoDB" id="2710798at2759"/>
<protein>
    <submittedName>
        <fullName evidence="1">Uncharacterized protein</fullName>
    </submittedName>
</protein>
<accession>A0A0C3JI46</accession>
<sequence length="108" mass="12695">MRIVCHAITFDPEFYVAWSSIDGRFVELCFPEHVKELQGLKGKFVSVILFERFLCNALCNESNEKLGKCVLADSGYKRLTRVWIENVCWKQKEVPRCYTNHVSSLRYR</sequence>
<dbReference type="HOGENOM" id="CLU_2198016_0_0_1"/>
<evidence type="ECO:0000313" key="2">
    <source>
        <dbReference type="Proteomes" id="UP000054217"/>
    </source>
</evidence>